<organism evidence="1">
    <name type="scientific">candidate division WOR-3 bacterium</name>
    <dbReference type="NCBI Taxonomy" id="2052148"/>
    <lineage>
        <taxon>Bacteria</taxon>
        <taxon>Bacteria division WOR-3</taxon>
    </lineage>
</organism>
<name>A0A7C4U6X9_UNCW3</name>
<dbReference type="EMBL" id="DTHG01000038">
    <property type="protein sequence ID" value="HGW91557.1"/>
    <property type="molecule type" value="Genomic_DNA"/>
</dbReference>
<gene>
    <name evidence="1" type="ORF">ENV67_03330</name>
</gene>
<dbReference type="GO" id="GO:0030288">
    <property type="term" value="C:outer membrane-bounded periplasmic space"/>
    <property type="evidence" value="ECO:0007669"/>
    <property type="project" value="InterPro"/>
</dbReference>
<dbReference type="AlphaFoldDB" id="A0A7C4U6X9"/>
<reference evidence="1" key="1">
    <citation type="journal article" date="2020" name="mSystems">
        <title>Genome- and Community-Level Interaction Insights into Carbon Utilization and Element Cycling Functions of Hydrothermarchaeota in Hydrothermal Sediment.</title>
        <authorList>
            <person name="Zhou Z."/>
            <person name="Liu Y."/>
            <person name="Xu W."/>
            <person name="Pan J."/>
            <person name="Luo Z.H."/>
            <person name="Li M."/>
        </authorList>
    </citation>
    <scope>NUCLEOTIDE SEQUENCE [LARGE SCALE GENOMIC DNA]</scope>
    <source>
        <strain evidence="1">SpSt-780</strain>
    </source>
</reference>
<proteinExistence type="predicted"/>
<evidence type="ECO:0000313" key="1">
    <source>
        <dbReference type="EMBL" id="HGW91557.1"/>
    </source>
</evidence>
<dbReference type="Pfam" id="PF03783">
    <property type="entry name" value="CsgG"/>
    <property type="match status" value="1"/>
</dbReference>
<dbReference type="Gene3D" id="3.40.50.10610">
    <property type="entry name" value="ABC-type transport auxiliary lipoprotein component"/>
    <property type="match status" value="1"/>
</dbReference>
<dbReference type="InterPro" id="IPR005534">
    <property type="entry name" value="Curli_assmbl/transp-comp_CsgG"/>
</dbReference>
<protein>
    <recommendedName>
        <fullName evidence="2">FlgO domain-containing protein</fullName>
    </recommendedName>
</protein>
<accession>A0A7C4U6X9</accession>
<sequence length="445" mass="51515">MCKRLCVLLVPFIFFSLFGKDVFQVKMKKMVKEFENVYKIHPEIEQPANIAIFSFNCDKKLEKKGIGNAVREILTYNFLLEGKFKVVERQEIERVFDEWKLSLSGAVEEETAIKVGKMLGVRFIIVGNISKIGKEYKITSKMIDAETGEIVLSSYTDVNAKVFEEEAAPYLAVVPETQAIGLYFIYSPDMYNDHTFPLKPDTFSGRFIDNEGSHKDTFDYFLVIKPSEEREVLENTYGAGIRYFPFKNIMIDVSGVHKGIGLHSGDFFDTELFYKFEDEPMESTYITHFIDFDKWGLNIGLNGTFSPERHIRFYIGALGSFFWGFSHFYGNSGWDIITYFDESYHPNYVVEFFEAEGTGLKINSGTAGLHLGIEIRPQPRIGIGFFNEWRLSTYYISGYLNIAARYEDRIDIEQTETFNITNKNVETLHIEGRRYRLNLTFSLYF</sequence>
<evidence type="ECO:0008006" key="2">
    <source>
        <dbReference type="Google" id="ProtNLM"/>
    </source>
</evidence>
<comment type="caution">
    <text evidence="1">The sequence shown here is derived from an EMBL/GenBank/DDBJ whole genome shotgun (WGS) entry which is preliminary data.</text>
</comment>